<keyword evidence="2" id="KW-0813">Transport</keyword>
<dbReference type="Gene3D" id="3.40.30.10">
    <property type="entry name" value="Glutaredoxin"/>
    <property type="match status" value="1"/>
</dbReference>
<keyword evidence="5" id="KW-0676">Redox-active center</keyword>
<dbReference type="GO" id="GO:0005829">
    <property type="term" value="C:cytosol"/>
    <property type="evidence" value="ECO:0007669"/>
    <property type="project" value="TreeGrafter"/>
</dbReference>
<dbReference type="InterPro" id="IPR013766">
    <property type="entry name" value="Thioredoxin_domain"/>
</dbReference>
<dbReference type="EMBL" id="JACIEH010000001">
    <property type="protein sequence ID" value="MBB4097305.1"/>
    <property type="molecule type" value="Genomic_DNA"/>
</dbReference>
<dbReference type="InterPro" id="IPR036249">
    <property type="entry name" value="Thioredoxin-like_sf"/>
</dbReference>
<evidence type="ECO:0000256" key="6">
    <source>
        <dbReference type="PIRNR" id="PIRNR000077"/>
    </source>
</evidence>
<sequence>MGELVVLDDASFDGVVRSHPVVLVHFAADWSRPSQLLSPVIRQIAQERDDALICQVNVDTSPLATSPFMIRNVPTLIFLKQGTVVLRHVGMAQHNVVTAMLNSLV</sequence>
<evidence type="ECO:0000313" key="9">
    <source>
        <dbReference type="Proteomes" id="UP000557392"/>
    </source>
</evidence>
<keyword evidence="4" id="KW-1015">Disulfide bond</keyword>
<dbReference type="PANTHER" id="PTHR45663">
    <property type="entry name" value="GEO12009P1"/>
    <property type="match status" value="1"/>
</dbReference>
<evidence type="ECO:0000256" key="4">
    <source>
        <dbReference type="ARBA" id="ARBA00023157"/>
    </source>
</evidence>
<feature type="domain" description="Thioredoxin" evidence="7">
    <location>
        <begin position="1"/>
        <end position="105"/>
    </location>
</feature>
<gene>
    <name evidence="8" type="ORF">GGR46_000838</name>
</gene>
<dbReference type="InterPro" id="IPR005746">
    <property type="entry name" value="Thioredoxin"/>
</dbReference>
<evidence type="ECO:0000256" key="2">
    <source>
        <dbReference type="ARBA" id="ARBA00022448"/>
    </source>
</evidence>
<reference evidence="8 9" key="1">
    <citation type="submission" date="2020-08" db="EMBL/GenBank/DDBJ databases">
        <title>Genomic Encyclopedia of Type Strains, Phase IV (KMG-IV): sequencing the most valuable type-strain genomes for metagenomic binning, comparative biology and taxonomic classification.</title>
        <authorList>
            <person name="Goeker M."/>
        </authorList>
    </citation>
    <scope>NUCLEOTIDE SEQUENCE [LARGE SCALE GENOMIC DNA]</scope>
    <source>
        <strain evidence="8 9">DSM 101806</strain>
    </source>
</reference>
<proteinExistence type="inferred from homology"/>
<dbReference type="PROSITE" id="PS51352">
    <property type="entry name" value="THIOREDOXIN_2"/>
    <property type="match status" value="1"/>
</dbReference>
<dbReference type="Pfam" id="PF00085">
    <property type="entry name" value="Thioredoxin"/>
    <property type="match status" value="1"/>
</dbReference>
<evidence type="ECO:0000259" key="7">
    <source>
        <dbReference type="PROSITE" id="PS51352"/>
    </source>
</evidence>
<dbReference type="GO" id="GO:0015035">
    <property type="term" value="F:protein-disulfide reductase activity"/>
    <property type="evidence" value="ECO:0007669"/>
    <property type="project" value="InterPro"/>
</dbReference>
<accession>A0A7W6JPS5</accession>
<dbReference type="GO" id="GO:0045454">
    <property type="term" value="P:cell redox homeostasis"/>
    <property type="evidence" value="ECO:0007669"/>
    <property type="project" value="TreeGrafter"/>
</dbReference>
<comment type="similarity">
    <text evidence="1 6">Belongs to the thioredoxin family.</text>
</comment>
<dbReference type="SUPFAM" id="SSF52833">
    <property type="entry name" value="Thioredoxin-like"/>
    <property type="match status" value="1"/>
</dbReference>
<name>A0A7W6JPS5_9SPHN</name>
<keyword evidence="3" id="KW-0249">Electron transport</keyword>
<protein>
    <recommendedName>
        <fullName evidence="6">Thioredoxin</fullName>
    </recommendedName>
</protein>
<dbReference type="PANTHER" id="PTHR45663:SF11">
    <property type="entry name" value="GEO12009P1"/>
    <property type="match status" value="1"/>
</dbReference>
<dbReference type="AlphaFoldDB" id="A0A7W6JPS5"/>
<keyword evidence="9" id="KW-1185">Reference proteome</keyword>
<evidence type="ECO:0000313" key="8">
    <source>
        <dbReference type="EMBL" id="MBB4097305.1"/>
    </source>
</evidence>
<evidence type="ECO:0000256" key="5">
    <source>
        <dbReference type="ARBA" id="ARBA00023284"/>
    </source>
</evidence>
<evidence type="ECO:0000256" key="1">
    <source>
        <dbReference type="ARBA" id="ARBA00008987"/>
    </source>
</evidence>
<organism evidence="8 9">
    <name type="scientific">Sphingomonas kyeonggiensis</name>
    <dbReference type="NCBI Taxonomy" id="1268553"/>
    <lineage>
        <taxon>Bacteria</taxon>
        <taxon>Pseudomonadati</taxon>
        <taxon>Pseudomonadota</taxon>
        <taxon>Alphaproteobacteria</taxon>
        <taxon>Sphingomonadales</taxon>
        <taxon>Sphingomonadaceae</taxon>
        <taxon>Sphingomonas</taxon>
    </lineage>
</organism>
<dbReference type="CDD" id="cd02947">
    <property type="entry name" value="TRX_family"/>
    <property type="match status" value="1"/>
</dbReference>
<dbReference type="RefSeq" id="WP_183994832.1">
    <property type="nucleotide sequence ID" value="NZ_JACIEH010000001.1"/>
</dbReference>
<comment type="caution">
    <text evidence="8">The sequence shown here is derived from an EMBL/GenBank/DDBJ whole genome shotgun (WGS) entry which is preliminary data.</text>
</comment>
<evidence type="ECO:0000256" key="3">
    <source>
        <dbReference type="ARBA" id="ARBA00022982"/>
    </source>
</evidence>
<dbReference type="Proteomes" id="UP000557392">
    <property type="component" value="Unassembled WGS sequence"/>
</dbReference>
<dbReference type="PIRSF" id="PIRSF000077">
    <property type="entry name" value="Thioredoxin"/>
    <property type="match status" value="1"/>
</dbReference>